<evidence type="ECO:0000256" key="4">
    <source>
        <dbReference type="ARBA" id="ARBA00022833"/>
    </source>
</evidence>
<dbReference type="InterPro" id="IPR013083">
    <property type="entry name" value="Znf_RING/FYVE/PHD"/>
</dbReference>
<evidence type="ECO:0008006" key="12">
    <source>
        <dbReference type="Google" id="ProtNLM"/>
    </source>
</evidence>
<organism evidence="10 11">
    <name type="scientific">Arachis hypogaea</name>
    <name type="common">Peanut</name>
    <dbReference type="NCBI Taxonomy" id="3818"/>
    <lineage>
        <taxon>Eukaryota</taxon>
        <taxon>Viridiplantae</taxon>
        <taxon>Streptophyta</taxon>
        <taxon>Embryophyta</taxon>
        <taxon>Tracheophyta</taxon>
        <taxon>Spermatophyta</taxon>
        <taxon>Magnoliopsida</taxon>
        <taxon>eudicotyledons</taxon>
        <taxon>Gunneridae</taxon>
        <taxon>Pentapetalae</taxon>
        <taxon>rosids</taxon>
        <taxon>fabids</taxon>
        <taxon>Fabales</taxon>
        <taxon>Fabaceae</taxon>
        <taxon>Papilionoideae</taxon>
        <taxon>50 kb inversion clade</taxon>
        <taxon>dalbergioids sensu lato</taxon>
        <taxon>Dalbergieae</taxon>
        <taxon>Pterocarpus clade</taxon>
        <taxon>Arachis</taxon>
    </lineage>
</organism>
<proteinExistence type="predicted"/>
<dbReference type="InterPro" id="IPR056511">
    <property type="entry name" value="IDM1_C"/>
</dbReference>
<dbReference type="Pfam" id="PF05641">
    <property type="entry name" value="Agenet"/>
    <property type="match status" value="1"/>
</dbReference>
<dbReference type="Pfam" id="PF23209">
    <property type="entry name" value="IDM1_C"/>
    <property type="match status" value="1"/>
</dbReference>
<dbReference type="InterPro" id="IPR054292">
    <property type="entry name" value="DUF7028"/>
</dbReference>
<comment type="caution">
    <text evidence="10">The sequence shown here is derived from an EMBL/GenBank/DDBJ whole genome shotgun (WGS) entry which is preliminary data.</text>
</comment>
<reference evidence="10 11" key="1">
    <citation type="submission" date="2019-01" db="EMBL/GenBank/DDBJ databases">
        <title>Sequencing of cultivated peanut Arachis hypogaea provides insights into genome evolution and oil improvement.</title>
        <authorList>
            <person name="Chen X."/>
        </authorList>
    </citation>
    <scope>NUCLEOTIDE SEQUENCE [LARGE SCALE GENOMIC DNA]</scope>
    <source>
        <strain evidence="11">cv. Fuhuasheng</strain>
        <tissue evidence="10">Leaves</tissue>
    </source>
</reference>
<dbReference type="PROSITE" id="PS50016">
    <property type="entry name" value="ZF_PHD_2"/>
    <property type="match status" value="1"/>
</dbReference>
<dbReference type="PROSITE" id="PS51186">
    <property type="entry name" value="GNAT"/>
    <property type="match status" value="1"/>
</dbReference>
<dbReference type="PANTHER" id="PTHR46309">
    <property type="entry name" value="PHD FINGER PROTEIN 12"/>
    <property type="match status" value="1"/>
</dbReference>
<dbReference type="AlphaFoldDB" id="A0A445EVY9"/>
<dbReference type="InterPro" id="IPR042163">
    <property type="entry name" value="PHF12"/>
</dbReference>
<feature type="domain" description="N-acetyltransferase" evidence="9">
    <location>
        <begin position="946"/>
        <end position="1080"/>
    </location>
</feature>
<dbReference type="InterPro" id="IPR001965">
    <property type="entry name" value="Znf_PHD"/>
</dbReference>
<dbReference type="InterPro" id="IPR000182">
    <property type="entry name" value="GNAT_dom"/>
</dbReference>
<keyword evidence="4" id="KW-0862">Zinc</keyword>
<dbReference type="GO" id="GO:0003714">
    <property type="term" value="F:transcription corepressor activity"/>
    <property type="evidence" value="ECO:0007669"/>
    <property type="project" value="InterPro"/>
</dbReference>
<dbReference type="CDD" id="cd20405">
    <property type="entry name" value="Tudor_Agenet_AtDUF_rpt1_3"/>
    <property type="match status" value="1"/>
</dbReference>
<dbReference type="Pfam" id="PF00628">
    <property type="entry name" value="PHD"/>
    <property type="match status" value="2"/>
</dbReference>
<evidence type="ECO:0000256" key="6">
    <source>
        <dbReference type="PROSITE-ProRule" id="PRU00146"/>
    </source>
</evidence>
<dbReference type="Pfam" id="PF16135">
    <property type="entry name" value="TDBD"/>
    <property type="match status" value="1"/>
</dbReference>
<dbReference type="PANTHER" id="PTHR46309:SF12">
    <property type="entry name" value="GB|AAC80581.1"/>
    <property type="match status" value="1"/>
</dbReference>
<comment type="subcellular location">
    <subcellularLocation>
        <location evidence="1">Nucleus</location>
    </subcellularLocation>
</comment>
<gene>
    <name evidence="10" type="ORF">Ahy_A01g004389</name>
</gene>
<evidence type="ECO:0000256" key="5">
    <source>
        <dbReference type="ARBA" id="ARBA00023242"/>
    </source>
</evidence>
<dbReference type="InterPro" id="IPR019787">
    <property type="entry name" value="Znf_PHD-finger"/>
</dbReference>
<dbReference type="GO" id="GO:0008270">
    <property type="term" value="F:zinc ion binding"/>
    <property type="evidence" value="ECO:0007669"/>
    <property type="project" value="UniProtKB-KW"/>
</dbReference>
<dbReference type="InterPro" id="IPR032308">
    <property type="entry name" value="TDBD"/>
</dbReference>
<dbReference type="STRING" id="3818.A0A445EVY9"/>
<name>A0A445EVY9_ARAHY</name>
<feature type="domain" description="PHD-type" evidence="8">
    <location>
        <begin position="793"/>
        <end position="838"/>
    </location>
</feature>
<keyword evidence="2" id="KW-0479">Metal-binding</keyword>
<dbReference type="CDD" id="cd04301">
    <property type="entry name" value="NAT_SF"/>
    <property type="match status" value="1"/>
</dbReference>
<evidence type="ECO:0000259" key="9">
    <source>
        <dbReference type="PROSITE" id="PS51186"/>
    </source>
</evidence>
<evidence type="ECO:0000256" key="1">
    <source>
        <dbReference type="ARBA" id="ARBA00004123"/>
    </source>
</evidence>
<dbReference type="Pfam" id="PF22970">
    <property type="entry name" value="DUF7028"/>
    <property type="match status" value="2"/>
</dbReference>
<accession>A0A445EVY9</accession>
<keyword evidence="11" id="KW-1185">Reference proteome</keyword>
<dbReference type="Gene3D" id="3.30.40.10">
    <property type="entry name" value="Zinc/RING finger domain, C3HC4 (zinc finger)"/>
    <property type="match status" value="2"/>
</dbReference>
<feature type="compositionally biased region" description="Polar residues" evidence="7">
    <location>
        <begin position="1166"/>
        <end position="1196"/>
    </location>
</feature>
<dbReference type="SUPFAM" id="SSF55729">
    <property type="entry name" value="Acyl-CoA N-acyltransferases (Nat)"/>
    <property type="match status" value="1"/>
</dbReference>
<dbReference type="InterPro" id="IPR011011">
    <property type="entry name" value="Znf_FYVE_PHD"/>
</dbReference>
<dbReference type="InterPro" id="IPR016181">
    <property type="entry name" value="Acyl_CoA_acyltransferase"/>
</dbReference>
<sequence length="1210" mass="138628">MQKIEKILNSFQVRSMEEGFQGSWHPGKVVHSGRLQRHVKYDNILLDDEVNYLVEKVTVPKVLDGDSDSSNCNIRGWIRPVPPKREFESRELKFGLCVDVYHEEAWWEGVIFDHCDEKPERSVYFPDLGDEMKIGVHQMRITYDWNEVTGDWQSRGNWVFLEVLEEYERKMFISVSVKQVWYDVRTKKDFAKIREWTFNEKESWKEMVMEVVDDYLRLTLGEVCSSLDLPRSLLRETPEMESVESTANVDFNQEVDMANSLDVANSAGQLSSICITTAYCDGTSDNVFGSDDGIAELPMEEGESSNLLNAVQKWPTIQDHGLKTVPQKEVSVQKEVIFSRRKHTKLRSSTQQWEPLRLSDVELCPDAIEEYAQAAKRACPEKARKHLAYLGWEIEWTKHKASYRYRYRSPDKKGVYYSLSRVCKYVAQNSDMNPLPSQNDQSMMQLTANNHLEPILIDQSEKSQDLNDQSAMQLRDDNHLAPILIDQSEKSHDLSILPLVVSSLVDEVADEPEFCPQAVLEYSLNRSAMRGPDMKVGRSKAKRHLLAEGWSYHYANPRNKRQGFVYIPPDKGRNLPTLHAACLYCIEQNVAKWTKLGMQPLNAQDNVDQVWSANLLQKASQWLDCMVPPTEVITSSESNHSRKRKLLNNTKPSLSKHQRNRLPRRVLRSNKRVQKVSTPSLSHQKPQNVLSWLIDNNILLPRSKVSYKPKGRLCLAEGRITSDGIKCNCCLKVYSLSGFESHASGYSTRRPAASIILEDGRSLLDCLIKTVEDHMTREAMAKPPKYFHEGENDNICSVCHYGGNLILCDQCPSSFHVTCLADEVIPEGDWFCPSCRCAVCGKSDIKEKEGDFLVCIQCEHKYHFKCLRTKYATNSRRYSKNWFCGSDCKKIYLGLHKLLGEPVSVGINNLTWTLVKYINSESSDPCTTKGYLLPESYSKLNVALSVMHECFEPLKDPSSTRDLTEDVLFSRWSTLNRLNFHGFYTVLLERNEELISAATVRVYGKKVAELPLIGTRLQYRRHGMCRIMMNELEKRLMQLGVERLVLPAVPSVVDTWTGSFGFVKMTKFERLQFLDNTFLDFQDTIMCQKLLKIPSPESVLLIESQQSTQHILPGNKLNFDADLISEVLHQAKETDEGKRENSQIHNNCAGSNDHCSNGAIDIEQVTPVNKPSPEDQQWQNDPQSSIVTQADSNNGSPYKCYYKRRKYTKF</sequence>
<dbReference type="SUPFAM" id="SSF57903">
    <property type="entry name" value="FYVE/PHD zinc finger"/>
    <property type="match status" value="2"/>
</dbReference>
<dbReference type="EMBL" id="SDMP01000001">
    <property type="protein sequence ID" value="RYR79585.1"/>
    <property type="molecule type" value="Genomic_DNA"/>
</dbReference>
<dbReference type="SMART" id="SM00184">
    <property type="entry name" value="RING"/>
    <property type="match status" value="2"/>
</dbReference>
<feature type="region of interest" description="Disordered" evidence="7">
    <location>
        <begin position="1166"/>
        <end position="1198"/>
    </location>
</feature>
<keyword evidence="3 6" id="KW-0863">Zinc-finger</keyword>
<dbReference type="GO" id="GO:0005634">
    <property type="term" value="C:nucleus"/>
    <property type="evidence" value="ECO:0007669"/>
    <property type="project" value="UniProtKB-SubCell"/>
</dbReference>
<evidence type="ECO:0000256" key="3">
    <source>
        <dbReference type="ARBA" id="ARBA00022771"/>
    </source>
</evidence>
<dbReference type="Proteomes" id="UP000289738">
    <property type="component" value="Chromosome A01"/>
</dbReference>
<evidence type="ECO:0000256" key="2">
    <source>
        <dbReference type="ARBA" id="ARBA00022723"/>
    </source>
</evidence>
<dbReference type="GO" id="GO:0016747">
    <property type="term" value="F:acyltransferase activity, transferring groups other than amino-acyl groups"/>
    <property type="evidence" value="ECO:0007669"/>
    <property type="project" value="InterPro"/>
</dbReference>
<dbReference type="Gene3D" id="3.40.630.30">
    <property type="match status" value="1"/>
</dbReference>
<evidence type="ECO:0000313" key="11">
    <source>
        <dbReference type="Proteomes" id="UP000289738"/>
    </source>
</evidence>
<evidence type="ECO:0000259" key="8">
    <source>
        <dbReference type="PROSITE" id="PS50016"/>
    </source>
</evidence>
<dbReference type="InterPro" id="IPR001841">
    <property type="entry name" value="Znf_RING"/>
</dbReference>
<dbReference type="SMART" id="SM00249">
    <property type="entry name" value="PHD"/>
    <property type="match status" value="2"/>
</dbReference>
<evidence type="ECO:0000313" key="10">
    <source>
        <dbReference type="EMBL" id="RYR79585.1"/>
    </source>
</evidence>
<dbReference type="InterPro" id="IPR008395">
    <property type="entry name" value="Agenet-like_dom"/>
</dbReference>
<evidence type="ECO:0000256" key="7">
    <source>
        <dbReference type="SAM" id="MobiDB-lite"/>
    </source>
</evidence>
<dbReference type="GO" id="GO:0006357">
    <property type="term" value="P:regulation of transcription by RNA polymerase II"/>
    <property type="evidence" value="ECO:0007669"/>
    <property type="project" value="TreeGrafter"/>
</dbReference>
<feature type="region of interest" description="Disordered" evidence="7">
    <location>
        <begin position="634"/>
        <end position="661"/>
    </location>
</feature>
<protein>
    <recommendedName>
        <fullName evidence="12">PHD-type domain-containing protein</fullName>
    </recommendedName>
</protein>
<keyword evidence="5" id="KW-0539">Nucleus</keyword>